<reference evidence="2 3" key="1">
    <citation type="submission" date="2007-10" db="EMBL/GenBank/DDBJ databases">
        <title>Complete sequence of Desulfococcus oleovorans Hxd3.</title>
        <authorList>
            <consortium name="US DOE Joint Genome Institute"/>
            <person name="Copeland A."/>
            <person name="Lucas S."/>
            <person name="Lapidus A."/>
            <person name="Barry K."/>
            <person name="Glavina del Rio T."/>
            <person name="Dalin E."/>
            <person name="Tice H."/>
            <person name="Pitluck S."/>
            <person name="Kiss H."/>
            <person name="Brettin T."/>
            <person name="Bruce D."/>
            <person name="Detter J.C."/>
            <person name="Han C."/>
            <person name="Schmutz J."/>
            <person name="Larimer F."/>
            <person name="Land M."/>
            <person name="Hauser L."/>
            <person name="Kyrpides N."/>
            <person name="Kim E."/>
            <person name="Wawrik B."/>
            <person name="Richardson P."/>
        </authorList>
    </citation>
    <scope>NUCLEOTIDE SEQUENCE [LARGE SCALE GENOMIC DNA]</scope>
    <source>
        <strain evidence="3">DSM 6200 / JCM 39069 / Hxd3</strain>
    </source>
</reference>
<organism evidence="2 3">
    <name type="scientific">Desulfosudis oleivorans (strain DSM 6200 / JCM 39069 / Hxd3)</name>
    <name type="common">Desulfococcus oleovorans</name>
    <dbReference type="NCBI Taxonomy" id="96561"/>
    <lineage>
        <taxon>Bacteria</taxon>
        <taxon>Pseudomonadati</taxon>
        <taxon>Thermodesulfobacteriota</taxon>
        <taxon>Desulfobacteria</taxon>
        <taxon>Desulfobacterales</taxon>
        <taxon>Desulfosudaceae</taxon>
        <taxon>Desulfosudis</taxon>
    </lineage>
</organism>
<feature type="region of interest" description="Disordered" evidence="1">
    <location>
        <begin position="1"/>
        <end position="31"/>
    </location>
</feature>
<gene>
    <name evidence="2" type="ordered locus">Dole_2599</name>
</gene>
<evidence type="ECO:0000313" key="2">
    <source>
        <dbReference type="EMBL" id="ABW68402.1"/>
    </source>
</evidence>
<dbReference type="RefSeq" id="WP_012176014.1">
    <property type="nucleotide sequence ID" value="NC_009943.1"/>
</dbReference>
<dbReference type="AlphaFoldDB" id="A8ZWS1"/>
<evidence type="ECO:0000313" key="3">
    <source>
        <dbReference type="Proteomes" id="UP000008561"/>
    </source>
</evidence>
<protein>
    <submittedName>
        <fullName evidence="2">Uncharacterized protein</fullName>
    </submittedName>
</protein>
<dbReference type="Proteomes" id="UP000008561">
    <property type="component" value="Chromosome"/>
</dbReference>
<dbReference type="HOGENOM" id="CLU_2329196_0_0_7"/>
<sequence>MAKTKKPIPDFFDDAGPDPVTAATGGHRGAKTGAAKKKAGFYLATELLDRFDRTFYQLKLEGARIDNKSALLEAALAFALEDMEKGEKSAFRKRLAGS</sequence>
<name>A8ZWS1_DESOH</name>
<dbReference type="EMBL" id="CP000859">
    <property type="protein sequence ID" value="ABW68402.1"/>
    <property type="molecule type" value="Genomic_DNA"/>
</dbReference>
<dbReference type="KEGG" id="dol:Dole_2599"/>
<accession>A8ZWS1</accession>
<evidence type="ECO:0000256" key="1">
    <source>
        <dbReference type="SAM" id="MobiDB-lite"/>
    </source>
</evidence>
<dbReference type="STRING" id="96561.Dole_2599"/>
<keyword evidence="3" id="KW-1185">Reference proteome</keyword>
<proteinExistence type="predicted"/>